<evidence type="ECO:0000256" key="1">
    <source>
        <dbReference type="SAM" id="MobiDB-lite"/>
    </source>
</evidence>
<organism evidence="2 3">
    <name type="scientific">Orchesella cincta</name>
    <name type="common">Springtail</name>
    <name type="synonym">Podura cincta</name>
    <dbReference type="NCBI Taxonomy" id="48709"/>
    <lineage>
        <taxon>Eukaryota</taxon>
        <taxon>Metazoa</taxon>
        <taxon>Ecdysozoa</taxon>
        <taxon>Arthropoda</taxon>
        <taxon>Hexapoda</taxon>
        <taxon>Collembola</taxon>
        <taxon>Entomobryomorpha</taxon>
        <taxon>Entomobryoidea</taxon>
        <taxon>Orchesellidae</taxon>
        <taxon>Orchesellinae</taxon>
        <taxon>Orchesella</taxon>
    </lineage>
</organism>
<dbReference type="EMBL" id="LJIJ01001508">
    <property type="protein sequence ID" value="ODM91544.1"/>
    <property type="molecule type" value="Genomic_DNA"/>
</dbReference>
<dbReference type="Proteomes" id="UP000094527">
    <property type="component" value="Unassembled WGS sequence"/>
</dbReference>
<protein>
    <submittedName>
        <fullName evidence="2">Uncharacterized protein</fullName>
    </submittedName>
</protein>
<sequence length="118" mass="13056">MSHRVFAVGKSLDMEYRVTRSAGSSSTALSPQTMNVPQNWFLRSLGRQLSEDPRSSRSRKNSPSSIMGFDLSCSNLLRMRKTSLGHSAPSISTSSWCLLQPILLRYFPSIVGSHNAHA</sequence>
<dbReference type="AlphaFoldDB" id="A0A1D2MF68"/>
<name>A0A1D2MF68_ORCCI</name>
<evidence type="ECO:0000313" key="3">
    <source>
        <dbReference type="Proteomes" id="UP000094527"/>
    </source>
</evidence>
<comment type="caution">
    <text evidence="2">The sequence shown here is derived from an EMBL/GenBank/DDBJ whole genome shotgun (WGS) entry which is preliminary data.</text>
</comment>
<accession>A0A1D2MF68</accession>
<reference evidence="2 3" key="1">
    <citation type="journal article" date="2016" name="Genome Biol. Evol.">
        <title>Gene Family Evolution Reflects Adaptation to Soil Environmental Stressors in the Genome of the Collembolan Orchesella cincta.</title>
        <authorList>
            <person name="Faddeeva-Vakhrusheva A."/>
            <person name="Derks M.F."/>
            <person name="Anvar S.Y."/>
            <person name="Agamennone V."/>
            <person name="Suring W."/>
            <person name="Smit S."/>
            <person name="van Straalen N.M."/>
            <person name="Roelofs D."/>
        </authorList>
    </citation>
    <scope>NUCLEOTIDE SEQUENCE [LARGE SCALE GENOMIC DNA]</scope>
    <source>
        <tissue evidence="2">Mixed pool</tissue>
    </source>
</reference>
<evidence type="ECO:0000313" key="2">
    <source>
        <dbReference type="EMBL" id="ODM91544.1"/>
    </source>
</evidence>
<proteinExistence type="predicted"/>
<feature type="region of interest" description="Disordered" evidence="1">
    <location>
        <begin position="47"/>
        <end position="68"/>
    </location>
</feature>
<gene>
    <name evidence="2" type="ORF">Ocin01_15136</name>
</gene>
<keyword evidence="3" id="KW-1185">Reference proteome</keyword>